<name>W7XGR2_TETTS</name>
<dbReference type="AlphaFoldDB" id="W7XGR2"/>
<feature type="region of interest" description="Disordered" evidence="1">
    <location>
        <begin position="1"/>
        <end position="59"/>
    </location>
</feature>
<dbReference type="GeneID" id="24441698"/>
<sequence>MKQNDYNKTPQFSLDTTFNEQQTELKKLNPSSSQNNNRNNNPNNPKLKRKQQISYSQNEEFEQIQKNIKIQQYKSFNSMKQNDQNKTPQFSLDTNFNEQQIELKKLNPSSSQNNSNNNPNNPKLKRKQQISYSQNEEFEQIEKQTKIEEEYESFNSNMNQNYCNKTPQFNMDSTIKEQQIMLKKINSSSYQNCNNSLSNPKLKRKQQITYSQNEELEQIQKKTKTEEQKEFFNSMKQNIYQSSQLYTFEGYSKSFDLDIISPKQDEPKYTIINYIMNIKQFDINGDNKFAQSICQKKIIPHYIMTDKGILQFNSSDFYNVSRFENYEK</sequence>
<feature type="compositionally biased region" description="Polar residues" evidence="1">
    <location>
        <begin position="1"/>
        <end position="22"/>
    </location>
</feature>
<proteinExistence type="predicted"/>
<protein>
    <submittedName>
        <fullName evidence="2">Uncharacterized protein</fullName>
    </submittedName>
</protein>
<evidence type="ECO:0000256" key="1">
    <source>
        <dbReference type="SAM" id="MobiDB-lite"/>
    </source>
</evidence>
<evidence type="ECO:0000313" key="3">
    <source>
        <dbReference type="Proteomes" id="UP000009168"/>
    </source>
</evidence>
<feature type="region of interest" description="Disordered" evidence="1">
    <location>
        <begin position="105"/>
        <end position="136"/>
    </location>
</feature>
<evidence type="ECO:0000313" key="2">
    <source>
        <dbReference type="EMBL" id="EWS72154.1"/>
    </source>
</evidence>
<dbReference type="EMBL" id="GG662486">
    <property type="protein sequence ID" value="EWS72154.1"/>
    <property type="molecule type" value="Genomic_DNA"/>
</dbReference>
<organism evidence="2 3">
    <name type="scientific">Tetrahymena thermophila (strain SB210)</name>
    <dbReference type="NCBI Taxonomy" id="312017"/>
    <lineage>
        <taxon>Eukaryota</taxon>
        <taxon>Sar</taxon>
        <taxon>Alveolata</taxon>
        <taxon>Ciliophora</taxon>
        <taxon>Intramacronucleata</taxon>
        <taxon>Oligohymenophorea</taxon>
        <taxon>Hymenostomatida</taxon>
        <taxon>Tetrahymenina</taxon>
        <taxon>Tetrahymenidae</taxon>
        <taxon>Tetrahymena</taxon>
    </lineage>
</organism>
<dbReference type="RefSeq" id="XP_012655316.1">
    <property type="nucleotide sequence ID" value="XM_012799862.1"/>
</dbReference>
<feature type="compositionally biased region" description="Low complexity" evidence="1">
    <location>
        <begin position="28"/>
        <end position="45"/>
    </location>
</feature>
<feature type="compositionally biased region" description="Low complexity" evidence="1">
    <location>
        <begin position="106"/>
        <end position="122"/>
    </location>
</feature>
<gene>
    <name evidence="2" type="ORF">TTHERM_001100558</name>
</gene>
<keyword evidence="3" id="KW-1185">Reference proteome</keyword>
<accession>W7XGR2</accession>
<dbReference type="Proteomes" id="UP000009168">
    <property type="component" value="Unassembled WGS sequence"/>
</dbReference>
<dbReference type="InParanoid" id="W7XGR2"/>
<reference evidence="3" key="1">
    <citation type="journal article" date="2006" name="PLoS Biol.">
        <title>Macronuclear genome sequence of the ciliate Tetrahymena thermophila, a model eukaryote.</title>
        <authorList>
            <person name="Eisen J.A."/>
            <person name="Coyne R.S."/>
            <person name="Wu M."/>
            <person name="Wu D."/>
            <person name="Thiagarajan M."/>
            <person name="Wortman J.R."/>
            <person name="Badger J.H."/>
            <person name="Ren Q."/>
            <person name="Amedeo P."/>
            <person name="Jones K.M."/>
            <person name="Tallon L.J."/>
            <person name="Delcher A.L."/>
            <person name="Salzberg S.L."/>
            <person name="Silva J.C."/>
            <person name="Haas B.J."/>
            <person name="Majoros W.H."/>
            <person name="Farzad M."/>
            <person name="Carlton J.M."/>
            <person name="Smith R.K. Jr."/>
            <person name="Garg J."/>
            <person name="Pearlman R.E."/>
            <person name="Karrer K.M."/>
            <person name="Sun L."/>
            <person name="Manning G."/>
            <person name="Elde N.C."/>
            <person name="Turkewitz A.P."/>
            <person name="Asai D.J."/>
            <person name="Wilkes D.E."/>
            <person name="Wang Y."/>
            <person name="Cai H."/>
            <person name="Collins K."/>
            <person name="Stewart B.A."/>
            <person name="Lee S.R."/>
            <person name="Wilamowska K."/>
            <person name="Weinberg Z."/>
            <person name="Ruzzo W.L."/>
            <person name="Wloga D."/>
            <person name="Gaertig J."/>
            <person name="Frankel J."/>
            <person name="Tsao C.-C."/>
            <person name="Gorovsky M.A."/>
            <person name="Keeling P.J."/>
            <person name="Waller R.F."/>
            <person name="Patron N.J."/>
            <person name="Cherry J.M."/>
            <person name="Stover N.A."/>
            <person name="Krieger C.J."/>
            <person name="del Toro C."/>
            <person name="Ryder H.F."/>
            <person name="Williamson S.C."/>
            <person name="Barbeau R.A."/>
            <person name="Hamilton E.P."/>
            <person name="Orias E."/>
        </authorList>
    </citation>
    <scope>NUCLEOTIDE SEQUENCE [LARGE SCALE GENOMIC DNA]</scope>
    <source>
        <strain evidence="3">SB210</strain>
    </source>
</reference>
<dbReference type="KEGG" id="tet:TTHERM_001100558"/>